<accession>A0ABY6D8N7</accession>
<evidence type="ECO:0000313" key="3">
    <source>
        <dbReference type="EMBL" id="UXX81448.1"/>
    </source>
</evidence>
<dbReference type="PANTHER" id="PTHR48081:SF33">
    <property type="entry name" value="KYNURENINE FORMAMIDASE"/>
    <property type="match status" value="1"/>
</dbReference>
<gene>
    <name evidence="3" type="ORF">N7U68_00890</name>
</gene>
<keyword evidence="1 3" id="KW-0378">Hydrolase</keyword>
<keyword evidence="4" id="KW-1185">Reference proteome</keyword>
<name>A0ABY6D8N7_9RHOB</name>
<protein>
    <submittedName>
        <fullName evidence="3">Alpha/beta hydrolase</fullName>
    </submittedName>
</protein>
<organism evidence="3 4">
    <name type="scientific">Roseovarius pelagicus</name>
    <dbReference type="NCBI Taxonomy" id="2980108"/>
    <lineage>
        <taxon>Bacteria</taxon>
        <taxon>Pseudomonadati</taxon>
        <taxon>Pseudomonadota</taxon>
        <taxon>Alphaproteobacteria</taxon>
        <taxon>Rhodobacterales</taxon>
        <taxon>Roseobacteraceae</taxon>
        <taxon>Roseovarius</taxon>
    </lineage>
</organism>
<dbReference type="Proteomes" id="UP001064087">
    <property type="component" value="Plasmid unnamed2"/>
</dbReference>
<evidence type="ECO:0000256" key="1">
    <source>
        <dbReference type="ARBA" id="ARBA00022801"/>
    </source>
</evidence>
<reference evidence="3" key="1">
    <citation type="submission" date="2022-10" db="EMBL/GenBank/DDBJ databases">
        <title>Roseovarius pelagicus sp. nov., isolated from Arctic seawater.</title>
        <authorList>
            <person name="Hong Y.W."/>
            <person name="Hwang C.Y."/>
        </authorList>
    </citation>
    <scope>NUCLEOTIDE SEQUENCE</scope>
    <source>
        <strain evidence="3">HL-MP18</strain>
        <plasmid evidence="3">unnamed2</plasmid>
    </source>
</reference>
<dbReference type="SUPFAM" id="SSF53474">
    <property type="entry name" value="alpha/beta-Hydrolases"/>
    <property type="match status" value="1"/>
</dbReference>
<geneLocation type="plasmid" evidence="3 4">
    <name>unnamed2</name>
</geneLocation>
<dbReference type="InterPro" id="IPR049492">
    <property type="entry name" value="BD-FAE-like_dom"/>
</dbReference>
<dbReference type="RefSeq" id="WP_263046648.1">
    <property type="nucleotide sequence ID" value="NZ_CP106737.1"/>
</dbReference>
<keyword evidence="3" id="KW-0614">Plasmid</keyword>
<sequence length="284" mass="31373">MTRTIPVDSTLEHGYDVRLLRSDFAELSQSWAERSAASRKNATVKLDRRYGPGEKDLMDLFLCGEKEAPLFVFIHGGYWQRGDKAMYSFVAESFLKAGVDVAIVGYDLCPSATMASMAGKIRSALVWLWQNGAAEGINKDRINVSGHSAGGHLTGIALATDWPSFNLDVPKNLIKSGIPISGLFQLEPLLRTTINDALHLDESKAKALSPQFLRPATTAPILVTLGGGETLQFHWQADEFVAQWSTFEAPIEKYAEPDVDHFGVVNRLSSSESEIFRKTLAWLR</sequence>
<evidence type="ECO:0000259" key="2">
    <source>
        <dbReference type="Pfam" id="PF20434"/>
    </source>
</evidence>
<dbReference type="InterPro" id="IPR050300">
    <property type="entry name" value="GDXG_lipolytic_enzyme"/>
</dbReference>
<dbReference type="Gene3D" id="3.40.50.1820">
    <property type="entry name" value="alpha/beta hydrolase"/>
    <property type="match status" value="1"/>
</dbReference>
<dbReference type="InterPro" id="IPR029058">
    <property type="entry name" value="AB_hydrolase_fold"/>
</dbReference>
<dbReference type="PANTHER" id="PTHR48081">
    <property type="entry name" value="AB HYDROLASE SUPERFAMILY PROTEIN C4A8.06C"/>
    <property type="match status" value="1"/>
</dbReference>
<evidence type="ECO:0000313" key="4">
    <source>
        <dbReference type="Proteomes" id="UP001064087"/>
    </source>
</evidence>
<feature type="domain" description="BD-FAE-like" evidence="2">
    <location>
        <begin position="64"/>
        <end position="157"/>
    </location>
</feature>
<proteinExistence type="predicted"/>
<dbReference type="GO" id="GO:0016787">
    <property type="term" value="F:hydrolase activity"/>
    <property type="evidence" value="ECO:0007669"/>
    <property type="project" value="UniProtKB-KW"/>
</dbReference>
<dbReference type="Pfam" id="PF20434">
    <property type="entry name" value="BD-FAE"/>
    <property type="match status" value="1"/>
</dbReference>
<dbReference type="EMBL" id="CP106737">
    <property type="protein sequence ID" value="UXX81448.1"/>
    <property type="molecule type" value="Genomic_DNA"/>
</dbReference>